<dbReference type="EMBL" id="JAWQEG010000606">
    <property type="protein sequence ID" value="KAK3887805.1"/>
    <property type="molecule type" value="Genomic_DNA"/>
</dbReference>
<dbReference type="AlphaFoldDB" id="A0AAE1G825"/>
<organism evidence="1 2">
    <name type="scientific">Petrolisthes cinctipes</name>
    <name type="common">Flat porcelain crab</name>
    <dbReference type="NCBI Taxonomy" id="88211"/>
    <lineage>
        <taxon>Eukaryota</taxon>
        <taxon>Metazoa</taxon>
        <taxon>Ecdysozoa</taxon>
        <taxon>Arthropoda</taxon>
        <taxon>Crustacea</taxon>
        <taxon>Multicrustacea</taxon>
        <taxon>Malacostraca</taxon>
        <taxon>Eumalacostraca</taxon>
        <taxon>Eucarida</taxon>
        <taxon>Decapoda</taxon>
        <taxon>Pleocyemata</taxon>
        <taxon>Anomura</taxon>
        <taxon>Galatheoidea</taxon>
        <taxon>Porcellanidae</taxon>
        <taxon>Petrolisthes</taxon>
    </lineage>
</organism>
<sequence length="113" mass="11991">MGKAKGVNPDRKSGDGVPKAAWHHNVIPATPATPLVPSCIDFRRSLGSASCVEREVLLPGQQLFLHIILPRLCSSTGEDTPASSQGVGTTRVVAVTGHKLIRLTKETSARGHF</sequence>
<keyword evidence="2" id="KW-1185">Reference proteome</keyword>
<reference evidence="1" key="1">
    <citation type="submission" date="2023-10" db="EMBL/GenBank/DDBJ databases">
        <title>Genome assemblies of two species of porcelain crab, Petrolisthes cinctipes and Petrolisthes manimaculis (Anomura: Porcellanidae).</title>
        <authorList>
            <person name="Angst P."/>
        </authorList>
    </citation>
    <scope>NUCLEOTIDE SEQUENCE</scope>
    <source>
        <strain evidence="1">PB745_01</strain>
        <tissue evidence="1">Gill</tissue>
    </source>
</reference>
<comment type="caution">
    <text evidence="1">The sequence shown here is derived from an EMBL/GenBank/DDBJ whole genome shotgun (WGS) entry which is preliminary data.</text>
</comment>
<evidence type="ECO:0000313" key="1">
    <source>
        <dbReference type="EMBL" id="KAK3887805.1"/>
    </source>
</evidence>
<accession>A0AAE1G825</accession>
<name>A0AAE1G825_PETCI</name>
<dbReference type="Proteomes" id="UP001286313">
    <property type="component" value="Unassembled WGS sequence"/>
</dbReference>
<gene>
    <name evidence="1" type="ORF">Pcinc_008084</name>
</gene>
<evidence type="ECO:0000313" key="2">
    <source>
        <dbReference type="Proteomes" id="UP001286313"/>
    </source>
</evidence>
<proteinExistence type="predicted"/>
<protein>
    <submittedName>
        <fullName evidence="1">Uncharacterized protein</fullName>
    </submittedName>
</protein>